<protein>
    <recommendedName>
        <fullName evidence="3">DUF1640 domain-containing protein</fullName>
    </recommendedName>
</protein>
<sequence>MSVENNGADNAQIMHSIGQLTGAVHAMHTGLTARIEDIKSDIRRLEEAQGQRMDRIEEGLGKRIDNMEAGVGKRIETLETSVGKRIDGLGTRVSNLEAEDKRLIEKTAKLSALGGGIGGALAAAAVELIKRM</sequence>
<dbReference type="AlphaFoldDB" id="A0A6F8VFA9"/>
<evidence type="ECO:0000313" key="1">
    <source>
        <dbReference type="EMBL" id="BCB28408.1"/>
    </source>
</evidence>
<proteinExistence type="predicted"/>
<name>A0A6F8VFA9_9PROT</name>
<accession>A0A6F8VFA9</accession>
<dbReference type="EMBL" id="AP022853">
    <property type="protein sequence ID" value="BCB28408.1"/>
    <property type="molecule type" value="Genomic_DNA"/>
</dbReference>
<dbReference type="RefSeq" id="WP_173067761.1">
    <property type="nucleotide sequence ID" value="NZ_AP022853.1"/>
</dbReference>
<organism evidence="1 2">
    <name type="scientific">Sulfurimicrobium lacus</name>
    <dbReference type="NCBI Taxonomy" id="2715678"/>
    <lineage>
        <taxon>Bacteria</taxon>
        <taxon>Pseudomonadati</taxon>
        <taxon>Pseudomonadota</taxon>
        <taxon>Betaproteobacteria</taxon>
        <taxon>Nitrosomonadales</taxon>
        <taxon>Sulfuricellaceae</taxon>
        <taxon>Sulfurimicrobium</taxon>
    </lineage>
</organism>
<dbReference type="KEGG" id="slac:SKTS_32940"/>
<gene>
    <name evidence="1" type="ORF">SKTS_32940</name>
</gene>
<dbReference type="Proteomes" id="UP000502260">
    <property type="component" value="Chromosome"/>
</dbReference>
<keyword evidence="2" id="KW-1185">Reference proteome</keyword>
<evidence type="ECO:0008006" key="3">
    <source>
        <dbReference type="Google" id="ProtNLM"/>
    </source>
</evidence>
<evidence type="ECO:0000313" key="2">
    <source>
        <dbReference type="Proteomes" id="UP000502260"/>
    </source>
</evidence>
<reference evidence="2" key="1">
    <citation type="submission" date="2020-03" db="EMBL/GenBank/DDBJ databases">
        <title>Complete genome sequence of sulfur-oxidizing bacterium skT11.</title>
        <authorList>
            <person name="Kanda M."/>
            <person name="Kojima H."/>
            <person name="Fukui M."/>
        </authorList>
    </citation>
    <scope>NUCLEOTIDE SEQUENCE [LARGE SCALE GENOMIC DNA]</scope>
    <source>
        <strain evidence="2">skT11</strain>
    </source>
</reference>